<dbReference type="EMBL" id="CVRI01000047">
    <property type="protein sequence ID" value="CRK97954.1"/>
    <property type="molecule type" value="Genomic_DNA"/>
</dbReference>
<accession>A0A1J1IDW1</accession>
<sequence length="69" mass="8238">MNAKTQGRLPQNLNHSGEEAKFFGFSAEKWRNLFIQIIMLHKNKKFNDREVIDKCEISRLMKHQMFKAN</sequence>
<gene>
    <name evidence="1" type="ORF">CLUMA_CG011326</name>
</gene>
<dbReference type="Proteomes" id="UP000183832">
    <property type="component" value="Unassembled WGS sequence"/>
</dbReference>
<reference evidence="1 2" key="1">
    <citation type="submission" date="2015-04" db="EMBL/GenBank/DDBJ databases">
        <authorList>
            <person name="Syromyatnikov M.Y."/>
            <person name="Popov V.N."/>
        </authorList>
    </citation>
    <scope>NUCLEOTIDE SEQUENCE [LARGE SCALE GENOMIC DNA]</scope>
</reference>
<dbReference type="AlphaFoldDB" id="A0A1J1IDW1"/>
<protein>
    <submittedName>
        <fullName evidence="1">CLUMA_CG011326, isoform A</fullName>
    </submittedName>
</protein>
<proteinExistence type="predicted"/>
<evidence type="ECO:0000313" key="1">
    <source>
        <dbReference type="EMBL" id="CRK97954.1"/>
    </source>
</evidence>
<keyword evidence="2" id="KW-1185">Reference proteome</keyword>
<evidence type="ECO:0000313" key="2">
    <source>
        <dbReference type="Proteomes" id="UP000183832"/>
    </source>
</evidence>
<name>A0A1J1IDW1_9DIPT</name>
<organism evidence="1 2">
    <name type="scientific">Clunio marinus</name>
    <dbReference type="NCBI Taxonomy" id="568069"/>
    <lineage>
        <taxon>Eukaryota</taxon>
        <taxon>Metazoa</taxon>
        <taxon>Ecdysozoa</taxon>
        <taxon>Arthropoda</taxon>
        <taxon>Hexapoda</taxon>
        <taxon>Insecta</taxon>
        <taxon>Pterygota</taxon>
        <taxon>Neoptera</taxon>
        <taxon>Endopterygota</taxon>
        <taxon>Diptera</taxon>
        <taxon>Nematocera</taxon>
        <taxon>Chironomoidea</taxon>
        <taxon>Chironomidae</taxon>
        <taxon>Clunio</taxon>
    </lineage>
</organism>